<evidence type="ECO:0000313" key="4">
    <source>
        <dbReference type="EMBL" id="MEJ5195542.1"/>
    </source>
</evidence>
<proteinExistence type="predicted"/>
<dbReference type="Gene3D" id="3.40.50.1820">
    <property type="entry name" value="alpha/beta hydrolase"/>
    <property type="match status" value="1"/>
</dbReference>
<evidence type="ECO:0000313" key="5">
    <source>
        <dbReference type="Proteomes" id="UP001373196"/>
    </source>
</evidence>
<dbReference type="SUPFAM" id="SSF53474">
    <property type="entry name" value="alpha/beta-Hydrolases"/>
    <property type="match status" value="1"/>
</dbReference>
<feature type="chain" id="PRO_5044276976" evidence="2">
    <location>
        <begin position="25"/>
        <end position="355"/>
    </location>
</feature>
<dbReference type="EMBL" id="JBBFGL010000004">
    <property type="protein sequence ID" value="MEJ5195542.1"/>
    <property type="molecule type" value="Genomic_DNA"/>
</dbReference>
<evidence type="ECO:0000259" key="3">
    <source>
        <dbReference type="Pfam" id="PF20434"/>
    </source>
</evidence>
<comment type="caution">
    <text evidence="4">The sequence shown here is derived from an EMBL/GenBank/DDBJ whole genome shotgun (WGS) entry which is preliminary data.</text>
</comment>
<dbReference type="PANTHER" id="PTHR48081:SF6">
    <property type="entry name" value="PEPTIDASE S9 PROLYL OLIGOPEPTIDASE CATALYTIC DOMAIN-CONTAINING PROTEIN"/>
    <property type="match status" value="1"/>
</dbReference>
<dbReference type="InterPro" id="IPR050300">
    <property type="entry name" value="GDXG_lipolytic_enzyme"/>
</dbReference>
<evidence type="ECO:0000256" key="2">
    <source>
        <dbReference type="SAM" id="SignalP"/>
    </source>
</evidence>
<feature type="signal peptide" evidence="2">
    <location>
        <begin position="1"/>
        <end position="24"/>
    </location>
</feature>
<keyword evidence="2" id="KW-0732">Signal</keyword>
<name>A0AB35Y4J6_9FIRM</name>
<dbReference type="InterPro" id="IPR029058">
    <property type="entry name" value="AB_hydrolase_fold"/>
</dbReference>
<keyword evidence="1 4" id="KW-0378">Hydrolase</keyword>
<dbReference type="GO" id="GO:0016787">
    <property type="term" value="F:hydrolase activity"/>
    <property type="evidence" value="ECO:0007669"/>
    <property type="project" value="UniProtKB-KW"/>
</dbReference>
<dbReference type="AlphaFoldDB" id="A0AB35Y4J6"/>
<dbReference type="Pfam" id="PF20434">
    <property type="entry name" value="BD-FAE"/>
    <property type="match status" value="1"/>
</dbReference>
<feature type="domain" description="BD-FAE-like" evidence="3">
    <location>
        <begin position="124"/>
        <end position="222"/>
    </location>
</feature>
<accession>A0AB35Y4J6</accession>
<dbReference type="RefSeq" id="WP_339395111.1">
    <property type="nucleotide sequence ID" value="NZ_JBBFGL010000004.1"/>
</dbReference>
<dbReference type="Proteomes" id="UP001373196">
    <property type="component" value="Unassembled WGS sequence"/>
</dbReference>
<dbReference type="PANTHER" id="PTHR48081">
    <property type="entry name" value="AB HYDROLASE SUPERFAMILY PROTEIN C4A8.06C"/>
    <property type="match status" value="1"/>
</dbReference>
<evidence type="ECO:0000256" key="1">
    <source>
        <dbReference type="ARBA" id="ARBA00022801"/>
    </source>
</evidence>
<reference evidence="4" key="1">
    <citation type="submission" date="2024-03" db="EMBL/GenBank/DDBJ databases">
        <authorList>
            <person name="Plomp N."/>
            <person name="Harmsen H.J."/>
        </authorList>
    </citation>
    <scope>NUCLEOTIDE SEQUENCE</scope>
    <source>
        <strain evidence="4">HTF-128</strain>
    </source>
</reference>
<organism evidence="4 5">
    <name type="scientific">Faecalibacterium wellingii</name>
    <dbReference type="NCBI Taxonomy" id="2929491"/>
    <lineage>
        <taxon>Bacteria</taxon>
        <taxon>Bacillati</taxon>
        <taxon>Bacillota</taxon>
        <taxon>Clostridia</taxon>
        <taxon>Eubacteriales</taxon>
        <taxon>Oscillospiraceae</taxon>
        <taxon>Faecalibacterium</taxon>
    </lineage>
</organism>
<sequence>MKKRFRAVLLSLGFLFLLAQPAFAAELGEPNITPQTTMRELRENPSLKASGYYTYCREMLPIESNYWNNKTLAQYAKPQLVYDCADAMNLVIENYNKGVQVTWQVYTPEEIAENSSLGMVQLFYYPAEESGGRYAIVLPGNGSTITSEMEEGGSAASQLHAMGYTVFVLRYRSFLDATDNAPLDDIGRAVQFITQNAERFGVQAEGYAITAFSSGGQLAGLFCNEEVGWGRYSVPKPGALLMAYPVINFNEVKLLYHVLMDPGECGWRFYCSSVADVVTDDYPPVYFWYGKNDIILPLMDLQKQGPAFEKALQAHGVPYQMHVYKNAGHSIGTGRGTDAEGWLTEAAAFWGEQVG</sequence>
<protein>
    <submittedName>
        <fullName evidence="4">Alpha/beta hydrolase</fullName>
    </submittedName>
</protein>
<gene>
    <name evidence="4" type="ORF">WF834_05010</name>
</gene>
<dbReference type="InterPro" id="IPR049492">
    <property type="entry name" value="BD-FAE-like_dom"/>
</dbReference>